<gene>
    <name evidence="4" type="ORF">DWE98_09615</name>
</gene>
<dbReference type="InterPro" id="IPR005532">
    <property type="entry name" value="SUMF_dom"/>
</dbReference>
<feature type="domain" description="Caspase family p20" evidence="3">
    <location>
        <begin position="38"/>
        <end position="114"/>
    </location>
</feature>
<dbReference type="Gene3D" id="3.90.1580.10">
    <property type="entry name" value="paralog of FGE (formylglycine-generating enzyme)"/>
    <property type="match status" value="1"/>
</dbReference>
<dbReference type="InterPro" id="IPR011600">
    <property type="entry name" value="Pept_C14_caspase"/>
</dbReference>
<evidence type="ECO:0000313" key="4">
    <source>
        <dbReference type="EMBL" id="RDJ26094.1"/>
    </source>
</evidence>
<feature type="chain" id="PRO_5030068451" description="Caspase family p20 domain-containing protein" evidence="2">
    <location>
        <begin position="32"/>
        <end position="596"/>
    </location>
</feature>
<feature type="compositionally biased region" description="Pro residues" evidence="1">
    <location>
        <begin position="332"/>
        <end position="352"/>
    </location>
</feature>
<dbReference type="Pfam" id="PF00656">
    <property type="entry name" value="Peptidase_C14"/>
    <property type="match status" value="1"/>
</dbReference>
<dbReference type="InterPro" id="IPR001309">
    <property type="entry name" value="Pept_C14_p20"/>
</dbReference>
<dbReference type="Pfam" id="PF03781">
    <property type="entry name" value="FGE-sulfatase"/>
    <property type="match status" value="1"/>
</dbReference>
<dbReference type="Proteomes" id="UP000255207">
    <property type="component" value="Unassembled WGS sequence"/>
</dbReference>
<sequence length="596" mass="64804">MIDCMALHRCLSILGAALAYALAWLATPAYAQGSTAEPAKIALVIGNSNYRQAGLANAARDAQAVAEALRQGGFDVVTAENAGGAEMEQAAADFASRLKRGAQVVVFYAGHAVQYRNRNFLLAAETQIRTTQDVSREALDLDKILDPLIVARPASAVVVLDASFDNPWQDGITKGAKGLTAVEDLENIAIVFAAQPGRSIPASGAQANAFSDEWLKAIRTPGLDMAAALTRTRDAVTRVTRRSQQVWISAAPPAGLIVTPLSRPAVVASNSRMVISPAPPQSSGDQTDAFELSFWETIRNSENAAEYRAYLDAYPNGRFAGLARAREQLYRPKPPGGPAPAAPAPVQAPAPPQTATQNQAKTLRDCSFCPELALIPAGSFEMGSNEMFEFEKPVHQVAIRAPFYLGMREVTFEEWDACVDQGGCSQRPSDRNLGRGKRPVTDIHWDDANGYAAWLSAKTGKKYRLPTEAEWEYAARGGANATYPWGRNLDKEMANCLGCNAQQRRQSVEVGQFPPNAYGLYDMAGNAAEWVADCWSESYRTTPRDGSAYTAPGCRERVLRGGSFNNDPRYLRSAARFKYEADVRFYTNGFRVLREQ</sequence>
<evidence type="ECO:0000259" key="3">
    <source>
        <dbReference type="PROSITE" id="PS50208"/>
    </source>
</evidence>
<dbReference type="SUPFAM" id="SSF56436">
    <property type="entry name" value="C-type lectin-like"/>
    <property type="match status" value="1"/>
</dbReference>
<proteinExistence type="predicted"/>
<feature type="region of interest" description="Disordered" evidence="1">
    <location>
        <begin position="329"/>
        <end position="359"/>
    </location>
</feature>
<keyword evidence="2" id="KW-0732">Signal</keyword>
<evidence type="ECO:0000256" key="2">
    <source>
        <dbReference type="SAM" id="SignalP"/>
    </source>
</evidence>
<dbReference type="GO" id="GO:0004197">
    <property type="term" value="F:cysteine-type endopeptidase activity"/>
    <property type="evidence" value="ECO:0007669"/>
    <property type="project" value="InterPro"/>
</dbReference>
<accession>A0A370L7D1</accession>
<dbReference type="GO" id="GO:0006508">
    <property type="term" value="P:proteolysis"/>
    <property type="evidence" value="ECO:0007669"/>
    <property type="project" value="InterPro"/>
</dbReference>
<comment type="caution">
    <text evidence="4">The sequence shown here is derived from an EMBL/GenBank/DDBJ whole genome shotgun (WGS) entry which is preliminary data.</text>
</comment>
<dbReference type="InterPro" id="IPR042095">
    <property type="entry name" value="SUMF_sf"/>
</dbReference>
<organism evidence="4 5">
    <name type="scientific">Bosea caraganae</name>
    <dbReference type="NCBI Taxonomy" id="2763117"/>
    <lineage>
        <taxon>Bacteria</taxon>
        <taxon>Pseudomonadati</taxon>
        <taxon>Pseudomonadota</taxon>
        <taxon>Alphaproteobacteria</taxon>
        <taxon>Hyphomicrobiales</taxon>
        <taxon>Boseaceae</taxon>
        <taxon>Bosea</taxon>
    </lineage>
</organism>
<reference evidence="5" key="1">
    <citation type="submission" date="2018-07" db="EMBL/GenBank/DDBJ databases">
        <authorList>
            <person name="Safronova V.I."/>
            <person name="Chirak E.R."/>
            <person name="Sazanova A.L."/>
        </authorList>
    </citation>
    <scope>NUCLEOTIDE SEQUENCE [LARGE SCALE GENOMIC DNA]</scope>
    <source>
        <strain evidence="5">RCAM04685</strain>
    </source>
</reference>
<dbReference type="InterPro" id="IPR051043">
    <property type="entry name" value="Sulfatase_Mod_Factor_Kinase"/>
</dbReference>
<dbReference type="PANTHER" id="PTHR23150:SF35">
    <property type="entry name" value="BLL6746 PROTEIN"/>
    <property type="match status" value="1"/>
</dbReference>
<dbReference type="PROSITE" id="PS50208">
    <property type="entry name" value="CASPASE_P20"/>
    <property type="match status" value="1"/>
</dbReference>
<feature type="signal peptide" evidence="2">
    <location>
        <begin position="1"/>
        <end position="31"/>
    </location>
</feature>
<protein>
    <recommendedName>
        <fullName evidence="3">Caspase family p20 domain-containing protein</fullName>
    </recommendedName>
</protein>
<dbReference type="InterPro" id="IPR029030">
    <property type="entry name" value="Caspase-like_dom_sf"/>
</dbReference>
<name>A0A370L7D1_9HYPH</name>
<dbReference type="EMBL" id="QQTP01000004">
    <property type="protein sequence ID" value="RDJ26094.1"/>
    <property type="molecule type" value="Genomic_DNA"/>
</dbReference>
<evidence type="ECO:0000256" key="1">
    <source>
        <dbReference type="SAM" id="MobiDB-lite"/>
    </source>
</evidence>
<dbReference type="PANTHER" id="PTHR23150">
    <property type="entry name" value="SULFATASE MODIFYING FACTOR 1, 2"/>
    <property type="match status" value="1"/>
</dbReference>
<dbReference type="Gene3D" id="3.40.50.1460">
    <property type="match status" value="1"/>
</dbReference>
<dbReference type="InterPro" id="IPR016187">
    <property type="entry name" value="CTDL_fold"/>
</dbReference>
<keyword evidence="5" id="KW-1185">Reference proteome</keyword>
<dbReference type="GO" id="GO:0120147">
    <property type="term" value="F:formylglycine-generating oxidase activity"/>
    <property type="evidence" value="ECO:0007669"/>
    <property type="project" value="TreeGrafter"/>
</dbReference>
<dbReference type="SUPFAM" id="SSF52129">
    <property type="entry name" value="Caspase-like"/>
    <property type="match status" value="1"/>
</dbReference>
<evidence type="ECO:0000313" key="5">
    <source>
        <dbReference type="Proteomes" id="UP000255207"/>
    </source>
</evidence>
<dbReference type="AlphaFoldDB" id="A0A370L7D1"/>